<sequence>MRYKSLRNRLMKRLITTAASLVALYMPPLTGIAACNVSPQTIQVIAVENFYGELVQTLGGPYVSVKSILSNPNQDPHLFEASPSIAREYASAQLLIYNGANYNPWLPKLLSGSRENQQPHTKIVVADLIGKKPGDNPHLWYLPKTMPTVARAVNAFLIQTDPEHKADYAIRLTKFINSLKPINQKIAELKQCYQGVPVTATEPVFSYMAEAIGLTMHNKRFQLATMNKTEPSAADIAAFERDLSRRQVKVLIYNSQASDMLTQQMLKIAQQSHVPTVRVTETKPYGRTYCQWMLEQLDALQKALKG</sequence>
<protein>
    <submittedName>
        <fullName evidence="6">Zinc/manganese transport system substrate-binding protein</fullName>
    </submittedName>
</protein>
<accession>A0A916NEJ0</accession>
<evidence type="ECO:0000313" key="7">
    <source>
        <dbReference type="Proteomes" id="UP000693996"/>
    </source>
</evidence>
<dbReference type="GO" id="GO:0030313">
    <property type="term" value="C:cell envelope"/>
    <property type="evidence" value="ECO:0007669"/>
    <property type="project" value="UniProtKB-SubCell"/>
</dbReference>
<feature type="chain" id="PRO_5037872862" evidence="5">
    <location>
        <begin position="34"/>
        <end position="306"/>
    </location>
</feature>
<reference evidence="6" key="1">
    <citation type="submission" date="2021-06" db="EMBL/GenBank/DDBJ databases">
        <authorList>
            <person name="Szabo G."/>
        </authorList>
    </citation>
    <scope>NUCLEOTIDE SEQUENCE</scope>
    <source>
        <strain evidence="6">MYVALT</strain>
    </source>
</reference>
<dbReference type="InterPro" id="IPR006127">
    <property type="entry name" value="ZnuA-like"/>
</dbReference>
<dbReference type="GO" id="GO:0030001">
    <property type="term" value="P:metal ion transport"/>
    <property type="evidence" value="ECO:0007669"/>
    <property type="project" value="InterPro"/>
</dbReference>
<evidence type="ECO:0000256" key="3">
    <source>
        <dbReference type="ARBA" id="ARBA00022723"/>
    </source>
</evidence>
<keyword evidence="2" id="KW-0813">Transport</keyword>
<proteinExistence type="predicted"/>
<feature type="signal peptide" evidence="5">
    <location>
        <begin position="1"/>
        <end position="33"/>
    </location>
</feature>
<dbReference type="PROSITE" id="PS51257">
    <property type="entry name" value="PROKAR_LIPOPROTEIN"/>
    <property type="match status" value="1"/>
</dbReference>
<gene>
    <name evidence="6" type="ORF">MYVALT_G_01880</name>
</gene>
<dbReference type="Proteomes" id="UP000693996">
    <property type="component" value="Chromosome"/>
</dbReference>
<evidence type="ECO:0000256" key="5">
    <source>
        <dbReference type="SAM" id="SignalP"/>
    </source>
</evidence>
<dbReference type="PANTHER" id="PTHR42953:SF1">
    <property type="entry name" value="METAL-BINDING PROTEIN HI_0362-RELATED"/>
    <property type="match status" value="1"/>
</dbReference>
<evidence type="ECO:0000256" key="1">
    <source>
        <dbReference type="ARBA" id="ARBA00004196"/>
    </source>
</evidence>
<keyword evidence="7" id="KW-1185">Reference proteome</keyword>
<dbReference type="GO" id="GO:0046872">
    <property type="term" value="F:metal ion binding"/>
    <property type="evidence" value="ECO:0007669"/>
    <property type="project" value="UniProtKB-KW"/>
</dbReference>
<dbReference type="Pfam" id="PF01297">
    <property type="entry name" value="ZnuA"/>
    <property type="match status" value="1"/>
</dbReference>
<comment type="subcellular location">
    <subcellularLocation>
        <location evidence="1">Cell envelope</location>
    </subcellularLocation>
</comment>
<keyword evidence="4 5" id="KW-0732">Signal</keyword>
<dbReference type="AlphaFoldDB" id="A0A916NEJ0"/>
<dbReference type="EMBL" id="OU343031">
    <property type="protein sequence ID" value="CAG7597494.1"/>
    <property type="molecule type" value="Genomic_DNA"/>
</dbReference>
<evidence type="ECO:0000256" key="4">
    <source>
        <dbReference type="ARBA" id="ARBA00022729"/>
    </source>
</evidence>
<evidence type="ECO:0000313" key="6">
    <source>
        <dbReference type="EMBL" id="CAG7597494.1"/>
    </source>
</evidence>
<evidence type="ECO:0000256" key="2">
    <source>
        <dbReference type="ARBA" id="ARBA00022448"/>
    </source>
</evidence>
<dbReference type="PANTHER" id="PTHR42953">
    <property type="entry name" value="HIGH-AFFINITY ZINC UPTAKE SYSTEM PROTEIN ZNUA-RELATED"/>
    <property type="match status" value="1"/>
</dbReference>
<dbReference type="InterPro" id="IPR050492">
    <property type="entry name" value="Bact_metal-bind_prot9"/>
</dbReference>
<keyword evidence="3" id="KW-0479">Metal-binding</keyword>
<name>A0A916NEJ0_9BURK</name>
<organism evidence="6 7">
    <name type="scientific">Candidatus Vallotiella hemipterorum</name>
    <dbReference type="NCBI Taxonomy" id="1177213"/>
    <lineage>
        <taxon>Bacteria</taxon>
        <taxon>Pseudomonadati</taxon>
        <taxon>Pseudomonadota</taxon>
        <taxon>Betaproteobacteria</taxon>
        <taxon>Burkholderiales</taxon>
        <taxon>Burkholderiaceae</taxon>
        <taxon>Candidatus Vallotiella</taxon>
    </lineage>
</organism>
<dbReference type="KEGG" id="vtr:MYVALT_G_01880"/>